<keyword evidence="5" id="KW-1185">Reference proteome</keyword>
<feature type="signal peptide" evidence="2">
    <location>
        <begin position="1"/>
        <end position="20"/>
    </location>
</feature>
<evidence type="ECO:0000256" key="1">
    <source>
        <dbReference type="SAM" id="MobiDB-lite"/>
    </source>
</evidence>
<sequence>MSKIFVVFLILEDLLKTGFGVTAGDSITGESWIPSTSLSGGTCGVDDVEGMDSFNGKNIRFCFPKMSTSEPNMVFFREVLLRYFNMKKKAAKSHRNLVEVYGDHALAEQTCQKWFSQFKSGNFDLEDKESPRAPPKFEDKRLEARRHER</sequence>
<evidence type="ECO:0000256" key="2">
    <source>
        <dbReference type="SAM" id="SignalP"/>
    </source>
</evidence>
<dbReference type="Gene3D" id="1.10.10.1450">
    <property type="match status" value="1"/>
</dbReference>
<gene>
    <name evidence="4" type="ORF">LAZ67_21001024</name>
</gene>
<accession>A0ABY6LNF7</accession>
<evidence type="ECO:0000313" key="4">
    <source>
        <dbReference type="EMBL" id="UYV82129.1"/>
    </source>
</evidence>
<proteinExistence type="predicted"/>
<dbReference type="InterPro" id="IPR052709">
    <property type="entry name" value="Transposase-MT_Hybrid"/>
</dbReference>
<dbReference type="EMBL" id="CP092883">
    <property type="protein sequence ID" value="UYV82129.1"/>
    <property type="molecule type" value="Genomic_DNA"/>
</dbReference>
<reference evidence="4 5" key="1">
    <citation type="submission" date="2022-01" db="EMBL/GenBank/DDBJ databases">
        <title>A chromosomal length assembly of Cordylochernes scorpioides.</title>
        <authorList>
            <person name="Zeh D."/>
            <person name="Zeh J."/>
        </authorList>
    </citation>
    <scope>NUCLEOTIDE SEQUENCE [LARGE SCALE GENOMIC DNA]</scope>
    <source>
        <strain evidence="4">IN4F17</strain>
        <tissue evidence="4">Whole Body</tissue>
    </source>
</reference>
<organism evidence="4 5">
    <name type="scientific">Cordylochernes scorpioides</name>
    <dbReference type="NCBI Taxonomy" id="51811"/>
    <lineage>
        <taxon>Eukaryota</taxon>
        <taxon>Metazoa</taxon>
        <taxon>Ecdysozoa</taxon>
        <taxon>Arthropoda</taxon>
        <taxon>Chelicerata</taxon>
        <taxon>Arachnida</taxon>
        <taxon>Pseudoscorpiones</taxon>
        <taxon>Cheliferoidea</taxon>
        <taxon>Chernetidae</taxon>
        <taxon>Cordylochernes</taxon>
    </lineage>
</organism>
<feature type="domain" description="Mos1 transposase HTH" evidence="3">
    <location>
        <begin position="75"/>
        <end position="122"/>
    </location>
</feature>
<name>A0ABY6LNF7_9ARAC</name>
<feature type="region of interest" description="Disordered" evidence="1">
    <location>
        <begin position="123"/>
        <end position="149"/>
    </location>
</feature>
<dbReference type="Proteomes" id="UP001235939">
    <property type="component" value="Chromosome 21"/>
</dbReference>
<protein>
    <submittedName>
        <fullName evidence="4">EHMT1</fullName>
    </submittedName>
</protein>
<dbReference type="PANTHER" id="PTHR46060:SF2">
    <property type="entry name" value="HISTONE-LYSINE N-METHYLTRANSFERASE SETMAR"/>
    <property type="match status" value="1"/>
</dbReference>
<dbReference type="InterPro" id="IPR041426">
    <property type="entry name" value="Mos1_HTH"/>
</dbReference>
<dbReference type="PANTHER" id="PTHR46060">
    <property type="entry name" value="MARINER MOS1 TRANSPOSASE-LIKE PROTEIN"/>
    <property type="match status" value="1"/>
</dbReference>
<keyword evidence="2" id="KW-0732">Signal</keyword>
<evidence type="ECO:0000259" key="3">
    <source>
        <dbReference type="Pfam" id="PF17906"/>
    </source>
</evidence>
<evidence type="ECO:0000313" key="5">
    <source>
        <dbReference type="Proteomes" id="UP001235939"/>
    </source>
</evidence>
<dbReference type="Pfam" id="PF17906">
    <property type="entry name" value="HTH_48"/>
    <property type="match status" value="1"/>
</dbReference>
<feature type="chain" id="PRO_5045661753" evidence="2">
    <location>
        <begin position="21"/>
        <end position="149"/>
    </location>
</feature>
<feature type="compositionally biased region" description="Basic and acidic residues" evidence="1">
    <location>
        <begin position="128"/>
        <end position="149"/>
    </location>
</feature>